<sequence>MVYVWQLVISMCIGEAARIEMTHSSSDWCDGRSPAPDWVKVWKSSFKNVRTNKWKIYSRTNVGTEYCNEFFMYFPDVDDYVKLQYGSGYDDTMDERVEFCYVKAGGDADFCKVEKKQKMWNYVVESVREKCMAKLCNYAKTGKWKAGWFKQKAAKSMAWKSEMPGHKSYGYKDVFKYKCWHGPKSYGDLLDFDAFARHYDNDLTTPSGTFNKKVCGCRSADDCTGHYKPEELYHRSG</sequence>
<dbReference type="EMBL" id="CAMXCT030004368">
    <property type="protein sequence ID" value="CAL4796048.1"/>
    <property type="molecule type" value="Genomic_DNA"/>
</dbReference>
<comment type="caution">
    <text evidence="1">The sequence shown here is derived from an EMBL/GenBank/DDBJ whole genome shotgun (WGS) entry which is preliminary data.</text>
</comment>
<dbReference type="EMBL" id="CAMXCT020004368">
    <property type="protein sequence ID" value="CAL1162111.1"/>
    <property type="molecule type" value="Genomic_DNA"/>
</dbReference>
<organism evidence="1">
    <name type="scientific">Cladocopium goreaui</name>
    <dbReference type="NCBI Taxonomy" id="2562237"/>
    <lineage>
        <taxon>Eukaryota</taxon>
        <taxon>Sar</taxon>
        <taxon>Alveolata</taxon>
        <taxon>Dinophyceae</taxon>
        <taxon>Suessiales</taxon>
        <taxon>Symbiodiniaceae</taxon>
        <taxon>Cladocopium</taxon>
    </lineage>
</organism>
<evidence type="ECO:0000313" key="1">
    <source>
        <dbReference type="EMBL" id="CAI4008736.1"/>
    </source>
</evidence>
<dbReference type="OrthoDB" id="10593979at2759"/>
<proteinExistence type="predicted"/>
<reference evidence="2 3" key="2">
    <citation type="submission" date="2024-05" db="EMBL/GenBank/DDBJ databases">
        <authorList>
            <person name="Chen Y."/>
            <person name="Shah S."/>
            <person name="Dougan E. K."/>
            <person name="Thang M."/>
            <person name="Chan C."/>
        </authorList>
    </citation>
    <scope>NUCLEOTIDE SEQUENCE [LARGE SCALE GENOMIC DNA]</scope>
</reference>
<reference evidence="1" key="1">
    <citation type="submission" date="2022-10" db="EMBL/GenBank/DDBJ databases">
        <authorList>
            <person name="Chen Y."/>
            <person name="Dougan E. K."/>
            <person name="Chan C."/>
            <person name="Rhodes N."/>
            <person name="Thang M."/>
        </authorList>
    </citation>
    <scope>NUCLEOTIDE SEQUENCE</scope>
</reference>
<dbReference type="Proteomes" id="UP001152797">
    <property type="component" value="Unassembled WGS sequence"/>
</dbReference>
<name>A0A9P1DEF9_9DINO</name>
<accession>A0A9P1DEF9</accession>
<dbReference type="AlphaFoldDB" id="A0A9P1DEF9"/>
<gene>
    <name evidence="1" type="ORF">C1SCF055_LOCUS34146</name>
</gene>
<protein>
    <submittedName>
        <fullName evidence="1">Uncharacterized protein</fullName>
    </submittedName>
</protein>
<evidence type="ECO:0000313" key="2">
    <source>
        <dbReference type="EMBL" id="CAL4796048.1"/>
    </source>
</evidence>
<dbReference type="EMBL" id="CAMXCT010004368">
    <property type="protein sequence ID" value="CAI4008736.1"/>
    <property type="molecule type" value="Genomic_DNA"/>
</dbReference>
<keyword evidence="3" id="KW-1185">Reference proteome</keyword>
<evidence type="ECO:0000313" key="3">
    <source>
        <dbReference type="Proteomes" id="UP001152797"/>
    </source>
</evidence>